<dbReference type="EMBL" id="JACCDE010000064">
    <property type="protein sequence ID" value="NYS80515.1"/>
    <property type="molecule type" value="Genomic_DNA"/>
</dbReference>
<feature type="transmembrane region" description="Helical" evidence="9">
    <location>
        <begin position="7"/>
        <end position="28"/>
    </location>
</feature>
<comment type="subcellular location">
    <subcellularLocation>
        <location evidence="1 9">Cell inner membrane</location>
        <topology evidence="1 9">Multi-pass membrane protein</topology>
    </subcellularLocation>
</comment>
<dbReference type="GO" id="GO:0005886">
    <property type="term" value="C:plasma membrane"/>
    <property type="evidence" value="ECO:0007669"/>
    <property type="project" value="UniProtKB-SubCell"/>
</dbReference>
<evidence type="ECO:0000313" key="11">
    <source>
        <dbReference type="EMBL" id="NYS80515.1"/>
    </source>
</evidence>
<comment type="caution">
    <text evidence="11">The sequence shown here is derived from an EMBL/GenBank/DDBJ whole genome shotgun (WGS) entry which is preliminary data.</text>
</comment>
<dbReference type="InterPro" id="IPR055348">
    <property type="entry name" value="DctQ"/>
</dbReference>
<keyword evidence="12" id="KW-1185">Reference proteome</keyword>
<feature type="transmembrane region" description="Helical" evidence="9">
    <location>
        <begin position="48"/>
        <end position="67"/>
    </location>
</feature>
<feature type="transmembrane region" description="Helical" evidence="9">
    <location>
        <begin position="132"/>
        <end position="153"/>
    </location>
</feature>
<evidence type="ECO:0000259" key="10">
    <source>
        <dbReference type="Pfam" id="PF04290"/>
    </source>
</evidence>
<evidence type="ECO:0000256" key="9">
    <source>
        <dbReference type="RuleBase" id="RU369079"/>
    </source>
</evidence>
<evidence type="ECO:0000256" key="3">
    <source>
        <dbReference type="ARBA" id="ARBA00022475"/>
    </source>
</evidence>
<keyword evidence="6 9" id="KW-1133">Transmembrane helix</keyword>
<evidence type="ECO:0000256" key="6">
    <source>
        <dbReference type="ARBA" id="ARBA00022989"/>
    </source>
</evidence>
<sequence length="192" mass="21333">MYRLGRWLSGLTSVTTLLGGCAIVLMMLHITADVILRYLFSAPLPGTITYVANYYMIIATFVPLAYAEKLNAHITVEVVTERLPLRVQYHLAHWLLPLSVAVLILMTIKTWAEAMIKFEINASLVEGGTTIITWPGYFMLPLGLGMLALVMIYKFAIYLTGACSGLVVNDEEQAIAWDVLPEMQEPRGGSHE</sequence>
<dbReference type="PROSITE" id="PS51257">
    <property type="entry name" value="PROKAR_LIPOPROTEIN"/>
    <property type="match status" value="1"/>
</dbReference>
<dbReference type="PANTHER" id="PTHR35011:SF10">
    <property type="entry name" value="TRAP TRANSPORTER SMALL PERMEASE PROTEIN"/>
    <property type="match status" value="1"/>
</dbReference>
<proteinExistence type="inferred from homology"/>
<comment type="similarity">
    <text evidence="8 9">Belongs to the TRAP transporter small permease family.</text>
</comment>
<dbReference type="Pfam" id="PF04290">
    <property type="entry name" value="DctQ"/>
    <property type="match status" value="1"/>
</dbReference>
<dbReference type="RefSeq" id="WP_045812069.1">
    <property type="nucleotide sequence ID" value="NZ_CAXBPG010000003.1"/>
</dbReference>
<evidence type="ECO:0000256" key="2">
    <source>
        <dbReference type="ARBA" id="ARBA00022448"/>
    </source>
</evidence>
<keyword evidence="3" id="KW-1003">Cell membrane</keyword>
<evidence type="ECO:0000256" key="7">
    <source>
        <dbReference type="ARBA" id="ARBA00023136"/>
    </source>
</evidence>
<dbReference type="PANTHER" id="PTHR35011">
    <property type="entry name" value="2,3-DIKETO-L-GULONATE TRAP TRANSPORTER SMALL PERMEASE PROTEIN YIAM"/>
    <property type="match status" value="1"/>
</dbReference>
<feature type="domain" description="Tripartite ATP-independent periplasmic transporters DctQ component" evidence="10">
    <location>
        <begin position="26"/>
        <end position="155"/>
    </location>
</feature>
<comment type="subunit">
    <text evidence="9">The complex comprises the extracytoplasmic solute receptor protein and the two transmembrane proteins.</text>
</comment>
<gene>
    <name evidence="11" type="ORF">HZS80_22950</name>
</gene>
<evidence type="ECO:0000256" key="4">
    <source>
        <dbReference type="ARBA" id="ARBA00022519"/>
    </source>
</evidence>
<dbReference type="InterPro" id="IPR007387">
    <property type="entry name" value="TRAP_DctQ"/>
</dbReference>
<keyword evidence="4 9" id="KW-0997">Cell inner membrane</keyword>
<name>A0A7Z0LY85_9GAMM</name>
<comment type="function">
    <text evidence="9">Part of the tripartite ATP-independent periplasmic (TRAP) transport system.</text>
</comment>
<dbReference type="GO" id="GO:0015740">
    <property type="term" value="P:C4-dicarboxylate transport"/>
    <property type="evidence" value="ECO:0007669"/>
    <property type="project" value="TreeGrafter"/>
</dbReference>
<protein>
    <recommendedName>
        <fullName evidence="9">TRAP transporter small permease protein</fullName>
    </recommendedName>
</protein>
<keyword evidence="7 9" id="KW-0472">Membrane</keyword>
<dbReference type="GO" id="GO:0022857">
    <property type="term" value="F:transmembrane transporter activity"/>
    <property type="evidence" value="ECO:0007669"/>
    <property type="project" value="UniProtKB-UniRule"/>
</dbReference>
<feature type="transmembrane region" description="Helical" evidence="9">
    <location>
        <begin position="91"/>
        <end position="112"/>
    </location>
</feature>
<evidence type="ECO:0000256" key="5">
    <source>
        <dbReference type="ARBA" id="ARBA00022692"/>
    </source>
</evidence>
<accession>A0A7Z0LY85</accession>
<organism evidence="11 12">
    <name type="scientific">Vreelandella glaciei</name>
    <dbReference type="NCBI Taxonomy" id="186761"/>
    <lineage>
        <taxon>Bacteria</taxon>
        <taxon>Pseudomonadati</taxon>
        <taxon>Pseudomonadota</taxon>
        <taxon>Gammaproteobacteria</taxon>
        <taxon>Oceanospirillales</taxon>
        <taxon>Halomonadaceae</taxon>
        <taxon>Vreelandella</taxon>
    </lineage>
</organism>
<evidence type="ECO:0000313" key="12">
    <source>
        <dbReference type="Proteomes" id="UP000526892"/>
    </source>
</evidence>
<evidence type="ECO:0000256" key="8">
    <source>
        <dbReference type="ARBA" id="ARBA00038436"/>
    </source>
</evidence>
<dbReference type="AlphaFoldDB" id="A0A7Z0LY85"/>
<dbReference type="Proteomes" id="UP000526892">
    <property type="component" value="Unassembled WGS sequence"/>
</dbReference>
<keyword evidence="2 9" id="KW-0813">Transport</keyword>
<evidence type="ECO:0000256" key="1">
    <source>
        <dbReference type="ARBA" id="ARBA00004429"/>
    </source>
</evidence>
<keyword evidence="5 9" id="KW-0812">Transmembrane</keyword>
<reference evidence="11 12" key="1">
    <citation type="journal article" date="2003" name="Extremophiles">
        <title>Halomonas glaciei sp. nov. isolated from fast ice of Adelie Land, Antarctica.</title>
        <authorList>
            <person name="Reddy G.S."/>
            <person name="Raghavan P.U."/>
            <person name="Sarita N.B."/>
            <person name="Prakash J.S."/>
            <person name="Nagesh N."/>
            <person name="Delille D."/>
            <person name="Shivaji S."/>
        </authorList>
    </citation>
    <scope>NUCLEOTIDE SEQUENCE [LARGE SCALE GENOMIC DNA]</scope>
    <source>
        <strain evidence="11 12">DD39</strain>
    </source>
</reference>